<keyword evidence="3 7" id="KW-0479">Metal-binding</keyword>
<keyword evidence="6 7" id="KW-0539">Nucleus</keyword>
<evidence type="ECO:0000313" key="12">
    <source>
        <dbReference type="EMBL" id="TFK99140.1"/>
    </source>
</evidence>
<dbReference type="Pfam" id="PF08772">
    <property type="entry name" value="Zn_ribbon_NOB1"/>
    <property type="match status" value="1"/>
</dbReference>
<keyword evidence="2" id="KW-0540">Nuclease</keyword>
<organism evidence="12 13">
    <name type="scientific">Pterulicium gracile</name>
    <dbReference type="NCBI Taxonomy" id="1884261"/>
    <lineage>
        <taxon>Eukaryota</taxon>
        <taxon>Fungi</taxon>
        <taxon>Dikarya</taxon>
        <taxon>Basidiomycota</taxon>
        <taxon>Agaricomycotina</taxon>
        <taxon>Agaricomycetes</taxon>
        <taxon>Agaricomycetidae</taxon>
        <taxon>Agaricales</taxon>
        <taxon>Pleurotineae</taxon>
        <taxon>Pterulaceae</taxon>
        <taxon>Pterulicium</taxon>
    </lineage>
</organism>
<evidence type="ECO:0000256" key="9">
    <source>
        <dbReference type="SAM" id="MobiDB-lite"/>
    </source>
</evidence>
<dbReference type="InterPro" id="IPR039907">
    <property type="entry name" value="NOB1"/>
</dbReference>
<dbReference type="PIRSF" id="PIRSF037125">
    <property type="entry name" value="D-site_20S_pre-rRNA_nuclease"/>
    <property type="match status" value="1"/>
</dbReference>
<evidence type="ECO:0000256" key="6">
    <source>
        <dbReference type="ARBA" id="ARBA00023242"/>
    </source>
</evidence>
<dbReference type="InterPro" id="IPR017117">
    <property type="entry name" value="Nob1_euk"/>
</dbReference>
<dbReference type="AlphaFoldDB" id="A0A5C3QF85"/>
<keyword evidence="13" id="KW-1185">Reference proteome</keyword>
<dbReference type="OrthoDB" id="446759at2759"/>
<dbReference type="GO" id="GO:0030688">
    <property type="term" value="C:preribosome, small subunit precursor"/>
    <property type="evidence" value="ECO:0007669"/>
    <property type="project" value="TreeGrafter"/>
</dbReference>
<dbReference type="InterPro" id="IPR033411">
    <property type="entry name" value="Ribonuclease_PIN"/>
</dbReference>
<dbReference type="GO" id="GO:0016787">
    <property type="term" value="F:hydrolase activity"/>
    <property type="evidence" value="ECO:0007669"/>
    <property type="project" value="UniProtKB-KW"/>
</dbReference>
<dbReference type="SUPFAM" id="SSF144206">
    <property type="entry name" value="NOB1 zinc finger-like"/>
    <property type="match status" value="1"/>
</dbReference>
<dbReference type="PANTHER" id="PTHR12814">
    <property type="entry name" value="RNA-BINDING PROTEIN NOB1"/>
    <property type="match status" value="1"/>
</dbReference>
<keyword evidence="5 7" id="KW-0862">Zinc</keyword>
<evidence type="ECO:0000256" key="2">
    <source>
        <dbReference type="ARBA" id="ARBA00022722"/>
    </source>
</evidence>
<protein>
    <recommendedName>
        <fullName evidence="7">20S-pre-rRNA D-site endonuclease NOB1</fullName>
    </recommendedName>
</protein>
<feature type="binding site" evidence="8">
    <location>
        <position position="305"/>
    </location>
    <ligand>
        <name>Zn(2+)</name>
        <dbReference type="ChEBI" id="CHEBI:29105"/>
    </ligand>
</feature>
<feature type="compositionally biased region" description="Basic and acidic residues" evidence="9">
    <location>
        <begin position="103"/>
        <end position="113"/>
    </location>
</feature>
<feature type="binding site" evidence="8">
    <location>
        <position position="323"/>
    </location>
    <ligand>
        <name>Zn(2+)</name>
        <dbReference type="ChEBI" id="CHEBI:29105"/>
    </ligand>
</feature>
<feature type="region of interest" description="Disordered" evidence="9">
    <location>
        <begin position="436"/>
        <end position="478"/>
    </location>
</feature>
<dbReference type="EMBL" id="ML178835">
    <property type="protein sequence ID" value="TFK99140.1"/>
    <property type="molecule type" value="Genomic_DNA"/>
</dbReference>
<feature type="binding site" evidence="8">
    <location>
        <position position="320"/>
    </location>
    <ligand>
        <name>Zn(2+)</name>
        <dbReference type="ChEBI" id="CHEBI:29105"/>
    </ligand>
</feature>
<dbReference type="GO" id="GO:0046872">
    <property type="term" value="F:metal ion binding"/>
    <property type="evidence" value="ECO:0007669"/>
    <property type="project" value="UniProtKB-UniRule"/>
</dbReference>
<dbReference type="Gene3D" id="3.40.50.1010">
    <property type="entry name" value="5'-nuclease"/>
    <property type="match status" value="1"/>
</dbReference>
<dbReference type="InterPro" id="IPR036283">
    <property type="entry name" value="NOB1_Zf-like_sf"/>
</dbReference>
<evidence type="ECO:0000256" key="4">
    <source>
        <dbReference type="ARBA" id="ARBA00022801"/>
    </source>
</evidence>
<dbReference type="Proteomes" id="UP000305067">
    <property type="component" value="Unassembled WGS sequence"/>
</dbReference>
<evidence type="ECO:0000259" key="11">
    <source>
        <dbReference type="Pfam" id="PF17146"/>
    </source>
</evidence>
<dbReference type="GO" id="GO:0030490">
    <property type="term" value="P:maturation of SSU-rRNA"/>
    <property type="evidence" value="ECO:0007669"/>
    <property type="project" value="TreeGrafter"/>
</dbReference>
<sequence>MEQQPRCRNLVLDAGPLLSLTPIRGLASAYLTTPQVLSELKDPRAREHFQRLGVSGIKIDVRNPKPAALSHVIQFSKKTGDYSVLSHADLCVVALTYEITQEEAQKPATKTEAEQPTAETTTEEKQLSDPPSEPVKDAGAEEESVEPVASTSKLSDAEARSEIEESTPAEEDLEPLDVQLVREAHAETQAEPKSTPVAESSSSLKDEPAPQEANGPVYDDPSSDDDGEGEWITPSNVSYHKSRALDFLPNSSGGKKRGGDEEEQIPAGCMTADFAMQNVLLQMGLNLVGTAGKKIERVKTWVLRCHACYKICKDNSKKFCPSCGNPSLIRASVTISSPNASSTSEPEMQVHLKSNFQYRLRGTKYSIPAPKTGSAKSGNTGEGLVLREDQNEWTRAKKMADGRREKEEKRAMRGILNGAADGTDFMAGVGSWKDPDWVPGIISGSRDSGKGGGRGTDKDGMPVIGYGRKNVNERRRKA</sequence>
<dbReference type="Gene3D" id="6.20.210.10">
    <property type="entry name" value="Nin one binding (NOB1), Zn-ribbon-like"/>
    <property type="match status" value="1"/>
</dbReference>
<evidence type="ECO:0000259" key="10">
    <source>
        <dbReference type="Pfam" id="PF08772"/>
    </source>
</evidence>
<feature type="region of interest" description="Disordered" evidence="9">
    <location>
        <begin position="103"/>
        <end position="174"/>
    </location>
</feature>
<comment type="similarity">
    <text evidence="1 7">Belongs to the NOB1 family.</text>
</comment>
<dbReference type="GO" id="GO:0004521">
    <property type="term" value="F:RNA endonuclease activity"/>
    <property type="evidence" value="ECO:0007669"/>
    <property type="project" value="UniProtKB-UniRule"/>
</dbReference>
<evidence type="ECO:0000256" key="5">
    <source>
        <dbReference type="ARBA" id="ARBA00022833"/>
    </source>
</evidence>
<gene>
    <name evidence="12" type="ORF">BDV98DRAFT_571755</name>
</gene>
<keyword evidence="4" id="KW-0378">Hydrolase</keyword>
<feature type="binding site" evidence="8">
    <location>
        <position position="308"/>
    </location>
    <ligand>
        <name>Zn(2+)</name>
        <dbReference type="ChEBI" id="CHEBI:29105"/>
    </ligand>
</feature>
<dbReference type="GO" id="GO:0005737">
    <property type="term" value="C:cytoplasm"/>
    <property type="evidence" value="ECO:0007669"/>
    <property type="project" value="UniProtKB-ARBA"/>
</dbReference>
<accession>A0A5C3QF85</accession>
<dbReference type="InterPro" id="IPR014881">
    <property type="entry name" value="NOB1_Zn-bd"/>
</dbReference>
<comment type="function">
    <text evidence="7">Required for the synthesis of 40S ribosome subunits. Has a role in processing 20S pre-rRNA into the mature 18S rRNA, where it is required for cleavage at the 3' end of the mature 18S rRNA (D-site). Accompanies the 20S pre-rRNA from the nucleus to the cytoplasm.</text>
</comment>
<evidence type="ECO:0000256" key="8">
    <source>
        <dbReference type="PIRSR" id="PIRSR037125-1"/>
    </source>
</evidence>
<evidence type="ECO:0000313" key="13">
    <source>
        <dbReference type="Proteomes" id="UP000305067"/>
    </source>
</evidence>
<reference evidence="12 13" key="1">
    <citation type="journal article" date="2019" name="Nat. Ecol. Evol.">
        <title>Megaphylogeny resolves global patterns of mushroom evolution.</title>
        <authorList>
            <person name="Varga T."/>
            <person name="Krizsan K."/>
            <person name="Foldi C."/>
            <person name="Dima B."/>
            <person name="Sanchez-Garcia M."/>
            <person name="Sanchez-Ramirez S."/>
            <person name="Szollosi G.J."/>
            <person name="Szarkandi J.G."/>
            <person name="Papp V."/>
            <person name="Albert L."/>
            <person name="Andreopoulos W."/>
            <person name="Angelini C."/>
            <person name="Antonin V."/>
            <person name="Barry K.W."/>
            <person name="Bougher N.L."/>
            <person name="Buchanan P."/>
            <person name="Buyck B."/>
            <person name="Bense V."/>
            <person name="Catcheside P."/>
            <person name="Chovatia M."/>
            <person name="Cooper J."/>
            <person name="Damon W."/>
            <person name="Desjardin D."/>
            <person name="Finy P."/>
            <person name="Geml J."/>
            <person name="Haridas S."/>
            <person name="Hughes K."/>
            <person name="Justo A."/>
            <person name="Karasinski D."/>
            <person name="Kautmanova I."/>
            <person name="Kiss B."/>
            <person name="Kocsube S."/>
            <person name="Kotiranta H."/>
            <person name="LaButti K.M."/>
            <person name="Lechner B.E."/>
            <person name="Liimatainen K."/>
            <person name="Lipzen A."/>
            <person name="Lukacs Z."/>
            <person name="Mihaltcheva S."/>
            <person name="Morgado L.N."/>
            <person name="Niskanen T."/>
            <person name="Noordeloos M.E."/>
            <person name="Ohm R.A."/>
            <person name="Ortiz-Santana B."/>
            <person name="Ovrebo C."/>
            <person name="Racz N."/>
            <person name="Riley R."/>
            <person name="Savchenko A."/>
            <person name="Shiryaev A."/>
            <person name="Soop K."/>
            <person name="Spirin V."/>
            <person name="Szebenyi C."/>
            <person name="Tomsovsky M."/>
            <person name="Tulloss R.E."/>
            <person name="Uehling J."/>
            <person name="Grigoriev I.V."/>
            <person name="Vagvolgyi C."/>
            <person name="Papp T."/>
            <person name="Martin F.M."/>
            <person name="Miettinen O."/>
            <person name="Hibbett D.S."/>
            <person name="Nagy L.G."/>
        </authorList>
    </citation>
    <scope>NUCLEOTIDE SEQUENCE [LARGE SCALE GENOMIC DNA]</scope>
    <source>
        <strain evidence="12 13">CBS 309.79</strain>
    </source>
</reference>
<proteinExistence type="inferred from homology"/>
<feature type="compositionally biased region" description="Acidic residues" evidence="9">
    <location>
        <begin position="164"/>
        <end position="174"/>
    </location>
</feature>
<name>A0A5C3QF85_9AGAR</name>
<evidence type="ECO:0000256" key="1">
    <source>
        <dbReference type="ARBA" id="ARBA00005858"/>
    </source>
</evidence>
<dbReference type="PANTHER" id="PTHR12814:SF2">
    <property type="entry name" value="RNA-BINDING PROTEIN NOB1"/>
    <property type="match status" value="1"/>
</dbReference>
<dbReference type="CDD" id="cd09876">
    <property type="entry name" value="PIN_Nob1-like"/>
    <property type="match status" value="1"/>
</dbReference>
<evidence type="ECO:0000256" key="3">
    <source>
        <dbReference type="ARBA" id="ARBA00022723"/>
    </source>
</evidence>
<feature type="region of interest" description="Disordered" evidence="9">
    <location>
        <begin position="186"/>
        <end position="263"/>
    </location>
</feature>
<feature type="domain" description="Ribonuclease PIN" evidence="11">
    <location>
        <begin position="10"/>
        <end position="99"/>
    </location>
</feature>
<dbReference type="Pfam" id="PF17146">
    <property type="entry name" value="PIN_6"/>
    <property type="match status" value="1"/>
</dbReference>
<dbReference type="STRING" id="1884261.A0A5C3QF85"/>
<feature type="domain" description="Nin one binding (NOB1) Zn-ribbon-like" evidence="10">
    <location>
        <begin position="295"/>
        <end position="373"/>
    </location>
</feature>
<dbReference type="GO" id="GO:0005730">
    <property type="term" value="C:nucleolus"/>
    <property type="evidence" value="ECO:0007669"/>
    <property type="project" value="UniProtKB-SubCell"/>
</dbReference>
<evidence type="ECO:0000256" key="7">
    <source>
        <dbReference type="PIRNR" id="PIRNR037125"/>
    </source>
</evidence>
<comment type="subcellular location">
    <subcellularLocation>
        <location evidence="7">Nucleus</location>
        <location evidence="7">Nucleolus</location>
    </subcellularLocation>
</comment>
<dbReference type="FunFam" id="3.40.50.1010:FF:000020">
    <property type="entry name" value="20S-pre-rRNA D-site endonuclease NOB1"/>
    <property type="match status" value="1"/>
</dbReference>